<dbReference type="AlphaFoldDB" id="A0AAD1IMS7"/>
<proteinExistence type="predicted"/>
<keyword evidence="2" id="KW-1185">Reference proteome</keyword>
<organism evidence="1 2">
    <name type="scientific">Mycolicibacterium litorale</name>
    <dbReference type="NCBI Taxonomy" id="758802"/>
    <lineage>
        <taxon>Bacteria</taxon>
        <taxon>Bacillati</taxon>
        <taxon>Actinomycetota</taxon>
        <taxon>Actinomycetes</taxon>
        <taxon>Mycobacteriales</taxon>
        <taxon>Mycobacteriaceae</taxon>
        <taxon>Mycolicibacterium</taxon>
    </lineage>
</organism>
<dbReference type="Proteomes" id="UP000466607">
    <property type="component" value="Chromosome"/>
</dbReference>
<dbReference type="GO" id="GO:0016874">
    <property type="term" value="F:ligase activity"/>
    <property type="evidence" value="ECO:0007669"/>
    <property type="project" value="UniProtKB-KW"/>
</dbReference>
<dbReference type="EMBL" id="AP022586">
    <property type="protein sequence ID" value="BBY18215.1"/>
    <property type="molecule type" value="Genomic_DNA"/>
</dbReference>
<keyword evidence="1" id="KW-0436">Ligase</keyword>
<name>A0AAD1IMS7_9MYCO</name>
<evidence type="ECO:0000313" key="2">
    <source>
        <dbReference type="Proteomes" id="UP000466607"/>
    </source>
</evidence>
<reference evidence="1 2" key="1">
    <citation type="journal article" date="2019" name="Emerg. Microbes Infect.">
        <title>Comprehensive subspecies identification of 175 nontuberculous mycobacteria species based on 7547 genomic profiles.</title>
        <authorList>
            <person name="Matsumoto Y."/>
            <person name="Kinjo T."/>
            <person name="Motooka D."/>
            <person name="Nabeya D."/>
            <person name="Jung N."/>
            <person name="Uechi K."/>
            <person name="Horii T."/>
            <person name="Iida T."/>
            <person name="Fujita J."/>
            <person name="Nakamura S."/>
        </authorList>
    </citation>
    <scope>NUCLEOTIDE SEQUENCE [LARGE SCALE GENOMIC DNA]</scope>
    <source>
        <strain evidence="1 2">JCM 17423</strain>
    </source>
</reference>
<protein>
    <submittedName>
        <fullName evidence="1">Fatty-acid--CoA ligase</fullName>
    </submittedName>
</protein>
<accession>A0AAD1IMS7</accession>
<gene>
    <name evidence="1" type="primary">fadD16</name>
    <name evidence="1" type="ORF">MLIT_38070</name>
</gene>
<sequence>MTASGESAATADVAGSLILTSDYRVADPARVWPLLERRRDELAALGAHHVFVHTSVSEPDRVLVTMALHTAEPVAELLRSQVFFEWFDAVGVEDLPAIFAGELVERCHFDRWTAKAPAVVIAGVTVVQDIGVLLDQVHRTHELFRRNGIQNVWIFRALDDPNEVMFLQDVDDADSARRWLERPETAAKWLTEAGVGAYPPVFVGTLRHVMRIDVVEPANGG</sequence>
<evidence type="ECO:0000313" key="1">
    <source>
        <dbReference type="EMBL" id="BBY18215.1"/>
    </source>
</evidence>
<dbReference type="RefSeq" id="WP_134059213.1">
    <property type="nucleotide sequence ID" value="NZ_AP022586.1"/>
</dbReference>